<evidence type="ECO:0000313" key="3">
    <source>
        <dbReference type="Proteomes" id="UP000054047"/>
    </source>
</evidence>
<evidence type="ECO:0000313" key="2">
    <source>
        <dbReference type="EMBL" id="KIH63719.1"/>
    </source>
</evidence>
<reference evidence="2 3" key="1">
    <citation type="submission" date="2013-12" db="EMBL/GenBank/DDBJ databases">
        <title>Draft genome of the parsitic nematode Ancylostoma duodenale.</title>
        <authorList>
            <person name="Mitreva M."/>
        </authorList>
    </citation>
    <scope>NUCLEOTIDE SEQUENCE [LARGE SCALE GENOMIC DNA]</scope>
    <source>
        <strain evidence="2 3">Zhejiang</strain>
    </source>
</reference>
<keyword evidence="3" id="KW-1185">Reference proteome</keyword>
<dbReference type="EMBL" id="KN728477">
    <property type="protein sequence ID" value="KIH63719.1"/>
    <property type="molecule type" value="Genomic_DNA"/>
</dbReference>
<gene>
    <name evidence="2" type="ORF">ANCDUO_05977</name>
</gene>
<dbReference type="Proteomes" id="UP000054047">
    <property type="component" value="Unassembled WGS sequence"/>
</dbReference>
<protein>
    <submittedName>
        <fullName evidence="2">Uncharacterized protein</fullName>
    </submittedName>
</protein>
<organism evidence="2 3">
    <name type="scientific">Ancylostoma duodenale</name>
    <dbReference type="NCBI Taxonomy" id="51022"/>
    <lineage>
        <taxon>Eukaryota</taxon>
        <taxon>Metazoa</taxon>
        <taxon>Ecdysozoa</taxon>
        <taxon>Nematoda</taxon>
        <taxon>Chromadorea</taxon>
        <taxon>Rhabditida</taxon>
        <taxon>Rhabditina</taxon>
        <taxon>Rhabditomorpha</taxon>
        <taxon>Strongyloidea</taxon>
        <taxon>Ancylostomatidae</taxon>
        <taxon>Ancylostomatinae</taxon>
        <taxon>Ancylostoma</taxon>
    </lineage>
</organism>
<evidence type="ECO:0000256" key="1">
    <source>
        <dbReference type="SAM" id="MobiDB-lite"/>
    </source>
</evidence>
<feature type="region of interest" description="Disordered" evidence="1">
    <location>
        <begin position="69"/>
        <end position="105"/>
    </location>
</feature>
<proteinExistence type="predicted"/>
<name>A0A0C2GXC0_9BILA</name>
<dbReference type="Gene3D" id="1.10.10.60">
    <property type="entry name" value="Homeodomain-like"/>
    <property type="match status" value="1"/>
</dbReference>
<sequence length="105" mass="11618">MKIDENLSPQLGCAMVANDGFNIFLNIPRGTTPSTDEKAQIRLLNDIELSDQAIRMKIGRTHCPGTSYLHNSDGYSKKKDTSSRNFSQLMTRGRSVSKAPTVACR</sequence>
<accession>A0A0C2GXC0</accession>
<dbReference type="AlphaFoldDB" id="A0A0C2GXC0"/>